<dbReference type="Proteomes" id="UP000887159">
    <property type="component" value="Unassembled WGS sequence"/>
</dbReference>
<dbReference type="EMBL" id="BMAU01021325">
    <property type="protein sequence ID" value="GFY13931.1"/>
    <property type="molecule type" value="Genomic_DNA"/>
</dbReference>
<organism evidence="4 5">
    <name type="scientific">Trichonephila clavipes</name>
    <name type="common">Golden silk orbweaver</name>
    <name type="synonym">Nephila clavipes</name>
    <dbReference type="NCBI Taxonomy" id="2585209"/>
    <lineage>
        <taxon>Eukaryota</taxon>
        <taxon>Metazoa</taxon>
        <taxon>Ecdysozoa</taxon>
        <taxon>Arthropoda</taxon>
        <taxon>Chelicerata</taxon>
        <taxon>Arachnida</taxon>
        <taxon>Araneae</taxon>
        <taxon>Araneomorphae</taxon>
        <taxon>Entelegynae</taxon>
        <taxon>Araneoidea</taxon>
        <taxon>Nephilidae</taxon>
        <taxon>Trichonephila</taxon>
    </lineage>
</organism>
<keyword evidence="5" id="KW-1185">Reference proteome</keyword>
<comment type="caution">
    <text evidence="4">The sequence shown here is derived from an EMBL/GenBank/DDBJ whole genome shotgun (WGS) entry which is preliminary data.</text>
</comment>
<evidence type="ECO:0000259" key="3">
    <source>
        <dbReference type="Pfam" id="PF13936"/>
    </source>
</evidence>
<gene>
    <name evidence="4" type="primary">NCL1_53147</name>
    <name evidence="4" type="ORF">TNCV_1295921</name>
</gene>
<dbReference type="SUPFAM" id="SSF46689">
    <property type="entry name" value="Homeodomain-like"/>
    <property type="match status" value="1"/>
</dbReference>
<dbReference type="GO" id="GO:0005634">
    <property type="term" value="C:nucleus"/>
    <property type="evidence" value="ECO:0007669"/>
    <property type="project" value="UniProtKB-SubCell"/>
</dbReference>
<comment type="subcellular location">
    <subcellularLocation>
        <location evidence="1">Nucleus</location>
    </subcellularLocation>
</comment>
<proteinExistence type="predicted"/>
<dbReference type="AlphaFoldDB" id="A0A8X6SIE3"/>
<accession>A0A8X6SIE3</accession>
<evidence type="ECO:0000313" key="5">
    <source>
        <dbReference type="Proteomes" id="UP000887159"/>
    </source>
</evidence>
<dbReference type="Pfam" id="PF13936">
    <property type="entry name" value="HTH_38"/>
    <property type="match status" value="1"/>
</dbReference>
<name>A0A8X6SIE3_TRICX</name>
<evidence type="ECO:0000256" key="2">
    <source>
        <dbReference type="SAM" id="MobiDB-lite"/>
    </source>
</evidence>
<feature type="domain" description="Transposase IS30-like HTH" evidence="3">
    <location>
        <begin position="65"/>
        <end position="102"/>
    </location>
</feature>
<evidence type="ECO:0000256" key="1">
    <source>
        <dbReference type="ARBA" id="ARBA00004123"/>
    </source>
</evidence>
<sequence length="137" mass="16015">MPRQSLFFIEYFQESTLMAIKIATPRRRHADRKPVSYIQIVFERCCVESWWKAVVMPRVRSRNPYQHVSDFDKGLIAAYWDGGLSYRSIAARVGRDPKTVSRIWNRWVQNGNTERRAGSRRPLSLAAEKTGKLSTWP</sequence>
<feature type="region of interest" description="Disordered" evidence="2">
    <location>
        <begin position="118"/>
        <end position="137"/>
    </location>
</feature>
<reference evidence="4" key="1">
    <citation type="submission" date="2020-08" db="EMBL/GenBank/DDBJ databases">
        <title>Multicomponent nature underlies the extraordinary mechanical properties of spider dragline silk.</title>
        <authorList>
            <person name="Kono N."/>
            <person name="Nakamura H."/>
            <person name="Mori M."/>
            <person name="Yoshida Y."/>
            <person name="Ohtoshi R."/>
            <person name="Malay A.D."/>
            <person name="Moran D.A.P."/>
            <person name="Tomita M."/>
            <person name="Numata K."/>
            <person name="Arakawa K."/>
        </authorList>
    </citation>
    <scope>NUCLEOTIDE SEQUENCE</scope>
</reference>
<dbReference type="InterPro" id="IPR009057">
    <property type="entry name" value="Homeodomain-like_sf"/>
</dbReference>
<evidence type="ECO:0000313" key="4">
    <source>
        <dbReference type="EMBL" id="GFY13931.1"/>
    </source>
</evidence>
<protein>
    <submittedName>
        <fullName evidence="4">HTH_Tnp_Tc3_2 domain-containing protein</fullName>
    </submittedName>
</protein>
<dbReference type="InterPro" id="IPR025246">
    <property type="entry name" value="IS30-like_HTH"/>
</dbReference>